<evidence type="ECO:0000313" key="4">
    <source>
        <dbReference type="Proteomes" id="UP000002875"/>
    </source>
</evidence>
<feature type="compositionally biased region" description="Basic and acidic residues" evidence="1">
    <location>
        <begin position="218"/>
        <end position="234"/>
    </location>
</feature>
<evidence type="ECO:0000256" key="2">
    <source>
        <dbReference type="SAM" id="SignalP"/>
    </source>
</evidence>
<evidence type="ECO:0000256" key="1">
    <source>
        <dbReference type="SAM" id="MobiDB-lite"/>
    </source>
</evidence>
<organism evidence="3 4">
    <name type="scientific">Emticicia oligotrophica (strain DSM 17448 / CIP 109782 / MTCC 6937 / GPTSA100-15)</name>
    <dbReference type="NCBI Taxonomy" id="929562"/>
    <lineage>
        <taxon>Bacteria</taxon>
        <taxon>Pseudomonadati</taxon>
        <taxon>Bacteroidota</taxon>
        <taxon>Cytophagia</taxon>
        <taxon>Cytophagales</taxon>
        <taxon>Leadbetterellaceae</taxon>
        <taxon>Emticicia</taxon>
    </lineage>
</organism>
<feature type="signal peptide" evidence="2">
    <location>
        <begin position="1"/>
        <end position="20"/>
    </location>
</feature>
<protein>
    <submittedName>
        <fullName evidence="3">Uncharacterized protein</fullName>
    </submittedName>
</protein>
<evidence type="ECO:0000313" key="3">
    <source>
        <dbReference type="EMBL" id="AFK03243.1"/>
    </source>
</evidence>
<dbReference type="RefSeq" id="WP_015028941.1">
    <property type="nucleotide sequence ID" value="NC_018748.1"/>
</dbReference>
<accession>A0ABN4AMB4</accession>
<dbReference type="EMBL" id="CP002961">
    <property type="protein sequence ID" value="AFK03243.1"/>
    <property type="molecule type" value="Genomic_DNA"/>
</dbReference>
<feature type="compositionally biased region" description="Basic and acidic residues" evidence="1">
    <location>
        <begin position="283"/>
        <end position="303"/>
    </location>
</feature>
<feature type="compositionally biased region" description="Basic and acidic residues" evidence="1">
    <location>
        <begin position="264"/>
        <end position="275"/>
    </location>
</feature>
<keyword evidence="2" id="KW-0732">Signal</keyword>
<feature type="chain" id="PRO_5045470267" evidence="2">
    <location>
        <begin position="21"/>
        <end position="344"/>
    </location>
</feature>
<reference evidence="3 4" key="1">
    <citation type="submission" date="2011-07" db="EMBL/GenBank/DDBJ databases">
        <title>The complete genome of chromosome of Emticicia oligotrophica DSM 17448.</title>
        <authorList>
            <consortium name="US DOE Joint Genome Institute (JGI-PGF)"/>
            <person name="Lucas S."/>
            <person name="Han J."/>
            <person name="Lapidus A."/>
            <person name="Bruce D."/>
            <person name="Goodwin L."/>
            <person name="Pitluck S."/>
            <person name="Peters L."/>
            <person name="Kyrpides N."/>
            <person name="Mavromatis K."/>
            <person name="Ivanova N."/>
            <person name="Ovchinnikova G."/>
            <person name="Teshima H."/>
            <person name="Detter J.C."/>
            <person name="Tapia R."/>
            <person name="Han C."/>
            <person name="Land M."/>
            <person name="Hauser L."/>
            <person name="Markowitz V."/>
            <person name="Cheng J.-F."/>
            <person name="Hugenholtz P."/>
            <person name="Woyke T."/>
            <person name="Wu D."/>
            <person name="Tindall B."/>
            <person name="Pomrenke H."/>
            <person name="Brambilla E."/>
            <person name="Klenk H.-P."/>
            <person name="Eisen J.A."/>
        </authorList>
    </citation>
    <scope>NUCLEOTIDE SEQUENCE [LARGE SCALE GENOMIC DNA]</scope>
    <source>
        <strain evidence="3 4">DSM 17448</strain>
    </source>
</reference>
<feature type="region of interest" description="Disordered" evidence="1">
    <location>
        <begin position="189"/>
        <end position="344"/>
    </location>
</feature>
<name>A0ABN4AMB4_EMTOG</name>
<sequence>MRKFMIAAIMVFVTVFSANAQYGGVYDNYSNGYDDDRYYYDDEFDWHWDIRVRISNGIQNGLITRNEANRLYRRLEDVERKEYIYLSDGIYMGWEQREIWDDVAYLNRQVGLELYDYDRRFYGFDLAWNDLRGYPRWYYQGGFDFYRFDRRGFGNIRFGYTPRTNYRGWYHNDRNRIAREYYNERSRYRSNPRTYDNGRYESRRYDNNNSRGGYDNSRGSRPDWNNNERGRGNDNNRSSRPSWNNNERGSRGEIENTTSTPIERSPRDYGNETRNNRPNAGESRSDNYGRGSGVEHSRSERDVPNTSEGNRGRGERNSEGGRSERSERPSNEGGGRGEGRGRRN</sequence>
<proteinExistence type="predicted"/>
<feature type="compositionally biased region" description="Low complexity" evidence="1">
    <location>
        <begin position="235"/>
        <end position="247"/>
    </location>
</feature>
<gene>
    <name evidence="3" type="ordered locus">Emtol_2105</name>
</gene>
<feature type="compositionally biased region" description="Basic and acidic residues" evidence="1">
    <location>
        <begin position="196"/>
        <end position="206"/>
    </location>
</feature>
<feature type="compositionally biased region" description="Basic and acidic residues" evidence="1">
    <location>
        <begin position="310"/>
        <end position="344"/>
    </location>
</feature>
<keyword evidence="4" id="KW-1185">Reference proteome</keyword>
<dbReference type="Proteomes" id="UP000002875">
    <property type="component" value="Chromosome"/>
</dbReference>